<feature type="domain" description="Zinc finger/thioredoxin putative" evidence="3">
    <location>
        <begin position="1"/>
        <end position="36"/>
    </location>
</feature>
<evidence type="ECO:0000313" key="5">
    <source>
        <dbReference type="Proteomes" id="UP001431784"/>
    </source>
</evidence>
<sequence>MRITCPSCLAQYEIEAALLTADGREVQCSSCSHIWFQHASAEKMAAPAPDAEPPESRDSAGSQASDAPPAIPEPDAPEPETDTGLPAETALKPRSRALDPAVMDVLREEAEFEASQRKREAEGLQSQPELGLLSGAPWPVAGADADDDQPPRPSQAGGTGAAFPDIEDISATLEPVSERRSNGDFQLPQTSRERQRSFLRGFVVPPVLALLMVGLYLAAPTLGTAVPVTAPAMSGYVGLIDSARAGVQAMLLGR</sequence>
<evidence type="ECO:0000259" key="3">
    <source>
        <dbReference type="Pfam" id="PF13717"/>
    </source>
</evidence>
<feature type="region of interest" description="Disordered" evidence="1">
    <location>
        <begin position="113"/>
        <end position="165"/>
    </location>
</feature>
<feature type="transmembrane region" description="Helical" evidence="2">
    <location>
        <begin position="198"/>
        <end position="219"/>
    </location>
</feature>
<keyword evidence="2" id="KW-1133">Transmembrane helix</keyword>
<dbReference type="NCBIfam" id="TIGR02098">
    <property type="entry name" value="MJ0042_CXXC"/>
    <property type="match status" value="1"/>
</dbReference>
<reference evidence="4" key="1">
    <citation type="submission" date="2023-02" db="EMBL/GenBank/DDBJ databases">
        <title>Description of Roseinatronobacter alkalisoli sp. nov., an alkaliphilic bacerium isolated from soda soil.</title>
        <authorList>
            <person name="Wei W."/>
        </authorList>
    </citation>
    <scope>NUCLEOTIDE SEQUENCE</scope>
    <source>
        <strain evidence="4">HJB301</strain>
    </source>
</reference>
<evidence type="ECO:0000256" key="2">
    <source>
        <dbReference type="SAM" id="Phobius"/>
    </source>
</evidence>
<keyword evidence="2" id="KW-0472">Membrane</keyword>
<accession>A0ABT5TC71</accession>
<feature type="region of interest" description="Disordered" evidence="1">
    <location>
        <begin position="172"/>
        <end position="191"/>
    </location>
</feature>
<keyword evidence="2" id="KW-0812">Transmembrane</keyword>
<protein>
    <submittedName>
        <fullName evidence="4">Zinc-ribbon domain-containing protein</fullName>
    </submittedName>
</protein>
<evidence type="ECO:0000313" key="4">
    <source>
        <dbReference type="EMBL" id="MDD7971523.1"/>
    </source>
</evidence>
<dbReference type="Pfam" id="PF13717">
    <property type="entry name" value="Zn_ribbon_4"/>
    <property type="match status" value="1"/>
</dbReference>
<dbReference type="RefSeq" id="WP_274352205.1">
    <property type="nucleotide sequence ID" value="NZ_JAQZSM010000008.1"/>
</dbReference>
<gene>
    <name evidence="4" type="ORF">PUT78_10440</name>
</gene>
<feature type="compositionally biased region" description="Basic and acidic residues" evidence="1">
    <location>
        <begin position="113"/>
        <end position="122"/>
    </location>
</feature>
<comment type="caution">
    <text evidence="4">The sequence shown here is derived from an EMBL/GenBank/DDBJ whole genome shotgun (WGS) entry which is preliminary data.</text>
</comment>
<dbReference type="InterPro" id="IPR011723">
    <property type="entry name" value="Znf/thioredoxin_put"/>
</dbReference>
<proteinExistence type="predicted"/>
<name>A0ABT5TC71_9RHOB</name>
<organism evidence="4 5">
    <name type="scientific">Roseinatronobacter alkalisoli</name>
    <dbReference type="NCBI Taxonomy" id="3028235"/>
    <lineage>
        <taxon>Bacteria</taxon>
        <taxon>Pseudomonadati</taxon>
        <taxon>Pseudomonadota</taxon>
        <taxon>Alphaproteobacteria</taxon>
        <taxon>Rhodobacterales</taxon>
        <taxon>Paracoccaceae</taxon>
        <taxon>Roseinatronobacter</taxon>
    </lineage>
</organism>
<dbReference type="EMBL" id="JAQZSM010000008">
    <property type="protein sequence ID" value="MDD7971523.1"/>
    <property type="molecule type" value="Genomic_DNA"/>
</dbReference>
<evidence type="ECO:0000256" key="1">
    <source>
        <dbReference type="SAM" id="MobiDB-lite"/>
    </source>
</evidence>
<dbReference type="Proteomes" id="UP001431784">
    <property type="component" value="Unassembled WGS sequence"/>
</dbReference>
<keyword evidence="5" id="KW-1185">Reference proteome</keyword>
<feature type="region of interest" description="Disordered" evidence="1">
    <location>
        <begin position="43"/>
        <end position="97"/>
    </location>
</feature>